<dbReference type="Pfam" id="PF03747">
    <property type="entry name" value="ADP_ribosyl_GH"/>
    <property type="match status" value="1"/>
</dbReference>
<dbReference type="PANTHER" id="PTHR16222:SF24">
    <property type="entry name" value="ADP-RIBOSYLHYDROLASE ARH3"/>
    <property type="match status" value="1"/>
</dbReference>
<evidence type="ECO:0000313" key="5">
    <source>
        <dbReference type="Proteomes" id="UP000516057"/>
    </source>
</evidence>
<dbReference type="InterPro" id="IPR036705">
    <property type="entry name" value="Ribosyl_crysJ1_sf"/>
</dbReference>
<feature type="binding site" evidence="3">
    <location>
        <position position="336"/>
    </location>
    <ligand>
        <name>Mg(2+)</name>
        <dbReference type="ChEBI" id="CHEBI:18420"/>
        <label>1</label>
    </ligand>
</feature>
<evidence type="ECO:0000256" key="1">
    <source>
        <dbReference type="ARBA" id="ARBA00010702"/>
    </source>
</evidence>
<comment type="similarity">
    <text evidence="1">Belongs to the ADP-ribosylglycohydrolase family.</text>
</comment>
<dbReference type="Proteomes" id="UP000516057">
    <property type="component" value="Chromosome"/>
</dbReference>
<comment type="cofactor">
    <cofactor evidence="3">
        <name>Mg(2+)</name>
        <dbReference type="ChEBI" id="CHEBI:18420"/>
    </cofactor>
    <text evidence="3">Binds 2 magnesium ions per subunit.</text>
</comment>
<dbReference type="SUPFAM" id="SSF101478">
    <property type="entry name" value="ADP-ribosylglycohydrolase"/>
    <property type="match status" value="1"/>
</dbReference>
<dbReference type="InterPro" id="IPR050792">
    <property type="entry name" value="ADP-ribosylglycohydrolase"/>
</dbReference>
<accession>A0A7H0HKS8</accession>
<keyword evidence="2 4" id="KW-0378">Hydrolase</keyword>
<dbReference type="RefSeq" id="WP_187738120.1">
    <property type="nucleotide sequence ID" value="NZ_CP060790.1"/>
</dbReference>
<dbReference type="KEGG" id="amon:H9L24_10715"/>
<sequence length="561" mass="61262">MQKLNTTLLEQTAQDRGKTIIRSALWAAAGDALGWITELSHGASNVKRRSGTSFVKRPVTWTRMIGGRGGPKVELPAGTYSDDTQLRLAVSRSIRGDGIFDVEAFAKVELTIWPTYALGGGLGTKAAALSLSRRSTSWFSNFFESGMQTYMHGGGNGAAMRIQPHVWSSKGSIPDLILSVLRDALVTHGHPQGFCGAVFHALALHSTIASSSIPSPDEWGNFIDTFLDIPEILDRDPQISAFWRSAWENQAGITLNDAVENARNAAMIDLHKLQNAAKFMNPNDYRNAIDSLGCSTPEFRGAGLKTAMLASALAYMHRHSAPDEALVQAANELNSDTDTIATMTGALLGVLAKEEPSWDIQDRNYIAQEAGRLFDISQGHTRESFMYPDLARWTPPSNQLAAVGLVADKMALGGLGYLEPIDKEYSAGDSSWQWCRLPFGQTILAKRKSNLTKMPVDQIPSVSIKLALNNPQSNQKLPQRSFSFSGDAERQEHSPSLVATQNTKNWSIDTATDEAIRADFDAMVVGKLINQCIDESESIENAIAFVAILAKAKIARLRKRR</sequence>
<feature type="binding site" evidence="3">
    <location>
        <position position="83"/>
    </location>
    <ligand>
        <name>Mg(2+)</name>
        <dbReference type="ChEBI" id="CHEBI:18420"/>
        <label>1</label>
    </ligand>
</feature>
<evidence type="ECO:0000256" key="2">
    <source>
        <dbReference type="ARBA" id="ARBA00022801"/>
    </source>
</evidence>
<feature type="binding site" evidence="3">
    <location>
        <position position="82"/>
    </location>
    <ligand>
        <name>Mg(2+)</name>
        <dbReference type="ChEBI" id="CHEBI:18420"/>
        <label>1</label>
    </ligand>
</feature>
<evidence type="ECO:0000313" key="4">
    <source>
        <dbReference type="EMBL" id="QNP61144.1"/>
    </source>
</evidence>
<organism evidence="4 5">
    <name type="scientific">Paenacidovorax monticola</name>
    <dbReference type="NCBI Taxonomy" id="1926868"/>
    <lineage>
        <taxon>Bacteria</taxon>
        <taxon>Pseudomonadati</taxon>
        <taxon>Pseudomonadota</taxon>
        <taxon>Betaproteobacteria</taxon>
        <taxon>Burkholderiales</taxon>
        <taxon>Comamonadaceae</taxon>
        <taxon>Paenacidovorax</taxon>
    </lineage>
</organism>
<keyword evidence="3" id="KW-0479">Metal-binding</keyword>
<dbReference type="AlphaFoldDB" id="A0A7H0HKS8"/>
<dbReference type="Gene3D" id="1.10.4080.10">
    <property type="entry name" value="ADP-ribosylation/Crystallin J1"/>
    <property type="match status" value="1"/>
</dbReference>
<keyword evidence="5" id="KW-1185">Reference proteome</keyword>
<feature type="binding site" evidence="3">
    <location>
        <position position="338"/>
    </location>
    <ligand>
        <name>Mg(2+)</name>
        <dbReference type="ChEBI" id="CHEBI:18420"/>
        <label>1</label>
    </ligand>
</feature>
<feature type="binding site" evidence="3">
    <location>
        <position position="339"/>
    </location>
    <ligand>
        <name>Mg(2+)</name>
        <dbReference type="ChEBI" id="CHEBI:18420"/>
        <label>1</label>
    </ligand>
</feature>
<dbReference type="InterPro" id="IPR005502">
    <property type="entry name" value="Ribosyl_crysJ1"/>
</dbReference>
<reference evidence="4 5" key="1">
    <citation type="submission" date="2020-08" db="EMBL/GenBank/DDBJ databases">
        <title>Genome sequence of Acidovorax monticola KACC 19171T.</title>
        <authorList>
            <person name="Hyun D.-W."/>
            <person name="Bae J.-W."/>
        </authorList>
    </citation>
    <scope>NUCLEOTIDE SEQUENCE [LARGE SCALE GENOMIC DNA]</scope>
    <source>
        <strain evidence="4 5">KACC 19171</strain>
    </source>
</reference>
<dbReference type="GO" id="GO:0016787">
    <property type="term" value="F:hydrolase activity"/>
    <property type="evidence" value="ECO:0007669"/>
    <property type="project" value="UniProtKB-KW"/>
</dbReference>
<keyword evidence="3" id="KW-0460">Magnesium</keyword>
<proteinExistence type="inferred from homology"/>
<evidence type="ECO:0000256" key="3">
    <source>
        <dbReference type="PIRSR" id="PIRSR605502-1"/>
    </source>
</evidence>
<protein>
    <submittedName>
        <fullName evidence="4">ADP-ribosylglycohydrolase family protein</fullName>
    </submittedName>
</protein>
<feature type="binding site" evidence="3">
    <location>
        <position position="81"/>
    </location>
    <ligand>
        <name>Mg(2+)</name>
        <dbReference type="ChEBI" id="CHEBI:18420"/>
        <label>1</label>
    </ligand>
</feature>
<dbReference type="PANTHER" id="PTHR16222">
    <property type="entry name" value="ADP-RIBOSYLGLYCOHYDROLASE"/>
    <property type="match status" value="1"/>
</dbReference>
<dbReference type="GO" id="GO:0046872">
    <property type="term" value="F:metal ion binding"/>
    <property type="evidence" value="ECO:0007669"/>
    <property type="project" value="UniProtKB-KW"/>
</dbReference>
<gene>
    <name evidence="4" type="ORF">H9L24_10715</name>
</gene>
<dbReference type="EMBL" id="CP060790">
    <property type="protein sequence ID" value="QNP61144.1"/>
    <property type="molecule type" value="Genomic_DNA"/>
</dbReference>
<name>A0A7H0HKS8_9BURK</name>